<evidence type="ECO:0000256" key="3">
    <source>
        <dbReference type="ARBA" id="ARBA00022452"/>
    </source>
</evidence>
<dbReference type="GO" id="GO:0006826">
    <property type="term" value="P:iron ion transport"/>
    <property type="evidence" value="ECO:0007669"/>
    <property type="project" value="UniProtKB-KW"/>
</dbReference>
<sequence length="741" mass="80581">MMQPISRSTKSRVKPIASAIAAVTLTMPMYSTAAILEEIIVTAQKREQSLQDVPISVMAVSGDQLTALNRNEVSELSKSVAGFTVQAGSGDSERAVQIRGVGTSTFSKGVEQSVGTVIDGVVASGLVASFLDFSDVDRVEVLRGPQGMLFGKNASAGLLNVVTSMPSNELTYGFLASFAEENEQKYSAYVSGSLADTVKGRISLYENKRDGIVENVNPDVSGDYNDRNEWGANAKLLLEPTDKLSVLLNYRHNERDYSCCYRPAIEVVGPFASVIPSGKENTKINETGTGSPNTADVDVYIAEVNYDIGENTLTSITSFTDTQTYSNITATGLPVAVLADNSAYDDVNQITQELRWTTSSQETVSYVAGLYFYKNKLERSQNQLFTPLVTGLSTTSGFSADSAVESKSVALFGQATWNISDITRLSLGLRYNDEEVTLNQSVTNLVGSASFPNPERSTTVDDQSVSWRIIGEHNFTPDSMVYASVARGYKGPGANTLPSGYTSAEPIVAPEIPTNYELGLKSEWMDGALRLNANVFYTEFEDFQASLSDNQLPPQFYLANAGSLETQGLEIELAFQATDNFFLSANLATIDATFKSFDGAECYPGQTAAQGCVGGQQDLSGKDMPFSPDLAVNLFARYDIALQSLPFNAYLQGAYHWQDEVQYNTNNDPKTIQDSYGLADLALGVESKDGMYSLQLFVKNAFDTFYESGYSTQGSDFGVLLAHNVEYDYKRRVGIKLQMDF</sequence>
<dbReference type="InterPro" id="IPR012910">
    <property type="entry name" value="Plug_dom"/>
</dbReference>
<reference evidence="15" key="1">
    <citation type="submission" date="2020-03" db="EMBL/GenBank/DDBJ databases">
        <authorList>
            <person name="Guo F."/>
        </authorList>
    </citation>
    <scope>NUCLEOTIDE SEQUENCE</scope>
    <source>
        <strain evidence="15">JCM 30134</strain>
    </source>
</reference>
<evidence type="ECO:0000256" key="12">
    <source>
        <dbReference type="RuleBase" id="RU003357"/>
    </source>
</evidence>
<gene>
    <name evidence="15" type="ORF">G8770_14275</name>
</gene>
<dbReference type="PROSITE" id="PS52016">
    <property type="entry name" value="TONB_DEPENDENT_REC_3"/>
    <property type="match status" value="1"/>
</dbReference>
<dbReference type="InterPro" id="IPR039426">
    <property type="entry name" value="TonB-dep_rcpt-like"/>
</dbReference>
<evidence type="ECO:0000256" key="9">
    <source>
        <dbReference type="ARBA" id="ARBA00023136"/>
    </source>
</evidence>
<dbReference type="AlphaFoldDB" id="A0A9E5MMA1"/>
<evidence type="ECO:0000256" key="1">
    <source>
        <dbReference type="ARBA" id="ARBA00004571"/>
    </source>
</evidence>
<accession>A0A9E5MMA1</accession>
<keyword evidence="6" id="KW-0408">Iron</keyword>
<keyword evidence="7" id="KW-0406">Ion transport</keyword>
<proteinExistence type="inferred from homology"/>
<evidence type="ECO:0000256" key="11">
    <source>
        <dbReference type="PROSITE-ProRule" id="PRU01360"/>
    </source>
</evidence>
<protein>
    <submittedName>
        <fullName evidence="15">TonB-dependent receptor</fullName>
    </submittedName>
</protein>
<evidence type="ECO:0000256" key="10">
    <source>
        <dbReference type="ARBA" id="ARBA00023237"/>
    </source>
</evidence>
<dbReference type="PANTHER" id="PTHR32552">
    <property type="entry name" value="FERRICHROME IRON RECEPTOR-RELATED"/>
    <property type="match status" value="1"/>
</dbReference>
<keyword evidence="5 11" id="KW-0812">Transmembrane</keyword>
<keyword evidence="10 11" id="KW-0998">Cell outer membrane</keyword>
<comment type="caution">
    <text evidence="15">The sequence shown here is derived from an EMBL/GenBank/DDBJ whole genome shotgun (WGS) entry which is preliminary data.</text>
</comment>
<evidence type="ECO:0000256" key="2">
    <source>
        <dbReference type="ARBA" id="ARBA00022448"/>
    </source>
</evidence>
<keyword evidence="3 11" id="KW-1134">Transmembrane beta strand</keyword>
<dbReference type="Pfam" id="PF07715">
    <property type="entry name" value="Plug"/>
    <property type="match status" value="1"/>
</dbReference>
<evidence type="ECO:0000256" key="4">
    <source>
        <dbReference type="ARBA" id="ARBA00022496"/>
    </source>
</evidence>
<keyword evidence="4" id="KW-0410">Iron transport</keyword>
<keyword evidence="16" id="KW-1185">Reference proteome</keyword>
<evidence type="ECO:0000256" key="5">
    <source>
        <dbReference type="ARBA" id="ARBA00022692"/>
    </source>
</evidence>
<comment type="similarity">
    <text evidence="11 12">Belongs to the TonB-dependent receptor family.</text>
</comment>
<evidence type="ECO:0000259" key="13">
    <source>
        <dbReference type="Pfam" id="PF00593"/>
    </source>
</evidence>
<dbReference type="EMBL" id="JAAONZ010000011">
    <property type="protein sequence ID" value="NHO66713.1"/>
    <property type="molecule type" value="Genomic_DNA"/>
</dbReference>
<keyword evidence="9 11" id="KW-0472">Membrane</keyword>
<dbReference type="Gene3D" id="2.40.170.20">
    <property type="entry name" value="TonB-dependent receptor, beta-barrel domain"/>
    <property type="match status" value="1"/>
</dbReference>
<keyword evidence="8 12" id="KW-0798">TonB box</keyword>
<name>A0A9E5MMA1_9GAMM</name>
<feature type="domain" description="TonB-dependent receptor plug" evidence="14">
    <location>
        <begin position="50"/>
        <end position="157"/>
    </location>
</feature>
<evidence type="ECO:0000313" key="16">
    <source>
        <dbReference type="Proteomes" id="UP000787472"/>
    </source>
</evidence>
<dbReference type="Proteomes" id="UP000787472">
    <property type="component" value="Unassembled WGS sequence"/>
</dbReference>
<dbReference type="Pfam" id="PF00593">
    <property type="entry name" value="TonB_dep_Rec_b-barrel"/>
    <property type="match status" value="1"/>
</dbReference>
<dbReference type="InterPro" id="IPR036942">
    <property type="entry name" value="Beta-barrel_TonB_sf"/>
</dbReference>
<keyword evidence="15" id="KW-0675">Receptor</keyword>
<dbReference type="RefSeq" id="WP_167188021.1">
    <property type="nucleotide sequence ID" value="NZ_JAAONZ010000011.1"/>
</dbReference>
<dbReference type="GO" id="GO:0009279">
    <property type="term" value="C:cell outer membrane"/>
    <property type="evidence" value="ECO:0007669"/>
    <property type="project" value="UniProtKB-SubCell"/>
</dbReference>
<dbReference type="InterPro" id="IPR000531">
    <property type="entry name" value="Beta-barrel_TonB"/>
</dbReference>
<evidence type="ECO:0000256" key="7">
    <source>
        <dbReference type="ARBA" id="ARBA00023065"/>
    </source>
</evidence>
<keyword evidence="2 11" id="KW-0813">Transport</keyword>
<evidence type="ECO:0000313" key="15">
    <source>
        <dbReference type="EMBL" id="NHO66713.1"/>
    </source>
</evidence>
<comment type="subcellular location">
    <subcellularLocation>
        <location evidence="1 11">Cell outer membrane</location>
        <topology evidence="1 11">Multi-pass membrane protein</topology>
    </subcellularLocation>
</comment>
<evidence type="ECO:0000259" key="14">
    <source>
        <dbReference type="Pfam" id="PF07715"/>
    </source>
</evidence>
<dbReference type="SUPFAM" id="SSF56935">
    <property type="entry name" value="Porins"/>
    <property type="match status" value="1"/>
</dbReference>
<evidence type="ECO:0000256" key="6">
    <source>
        <dbReference type="ARBA" id="ARBA00023004"/>
    </source>
</evidence>
<organism evidence="15 16">
    <name type="scientific">Pseudomaricurvus hydrocarbonicus</name>
    <dbReference type="NCBI Taxonomy" id="1470433"/>
    <lineage>
        <taxon>Bacteria</taxon>
        <taxon>Pseudomonadati</taxon>
        <taxon>Pseudomonadota</taxon>
        <taxon>Gammaproteobacteria</taxon>
        <taxon>Cellvibrionales</taxon>
        <taxon>Cellvibrionaceae</taxon>
        <taxon>Pseudomaricurvus</taxon>
    </lineage>
</organism>
<feature type="domain" description="TonB-dependent receptor-like beta-barrel" evidence="13">
    <location>
        <begin position="289"/>
        <end position="700"/>
    </location>
</feature>
<dbReference type="PANTHER" id="PTHR32552:SF81">
    <property type="entry name" value="TONB-DEPENDENT OUTER MEMBRANE RECEPTOR"/>
    <property type="match status" value="1"/>
</dbReference>
<dbReference type="CDD" id="cd01347">
    <property type="entry name" value="ligand_gated_channel"/>
    <property type="match status" value="1"/>
</dbReference>
<evidence type="ECO:0000256" key="8">
    <source>
        <dbReference type="ARBA" id="ARBA00023077"/>
    </source>
</evidence>